<evidence type="ECO:0000259" key="7">
    <source>
        <dbReference type="SMART" id="SM00900"/>
    </source>
</evidence>
<dbReference type="GO" id="GO:0022900">
    <property type="term" value="P:electron transport chain"/>
    <property type="evidence" value="ECO:0007669"/>
    <property type="project" value="UniProtKB-UniRule"/>
</dbReference>
<comment type="subcellular location">
    <subcellularLocation>
        <location evidence="6">Cell membrane</location>
        <topology evidence="6">Single-pass membrane protein</topology>
    </subcellularLocation>
</comment>
<dbReference type="InterPro" id="IPR007329">
    <property type="entry name" value="FMN-bd"/>
</dbReference>
<keyword evidence="4 6" id="KW-0288">FMN</keyword>
<keyword evidence="6" id="KW-1133">Transmembrane helix</keyword>
<evidence type="ECO:0000313" key="8">
    <source>
        <dbReference type="EMBL" id="QTA91181.1"/>
    </source>
</evidence>
<keyword evidence="9" id="KW-1185">Reference proteome</keyword>
<gene>
    <name evidence="8" type="primary">rnfG2</name>
    <name evidence="6" type="synonym">rnfG</name>
    <name evidence="8" type="ORF">dnm_072460</name>
</gene>
<reference evidence="8" key="1">
    <citation type="journal article" date="2021" name="Microb. Physiol.">
        <title>Proteogenomic Insights into the Physiology of Marine, Sulfate-Reducing, Filamentous Desulfonema limicola and Desulfonema magnum.</title>
        <authorList>
            <person name="Schnaars V."/>
            <person name="Wohlbrand L."/>
            <person name="Scheve S."/>
            <person name="Hinrichs C."/>
            <person name="Reinhardt R."/>
            <person name="Rabus R."/>
        </authorList>
    </citation>
    <scope>NUCLEOTIDE SEQUENCE</scope>
    <source>
        <strain evidence="8">4be13</strain>
    </source>
</reference>
<keyword evidence="6" id="KW-1278">Translocase</keyword>
<organism evidence="8 9">
    <name type="scientific">Desulfonema magnum</name>
    <dbReference type="NCBI Taxonomy" id="45655"/>
    <lineage>
        <taxon>Bacteria</taxon>
        <taxon>Pseudomonadati</taxon>
        <taxon>Thermodesulfobacteriota</taxon>
        <taxon>Desulfobacteria</taxon>
        <taxon>Desulfobacterales</taxon>
        <taxon>Desulfococcaceae</taxon>
        <taxon>Desulfonema</taxon>
    </lineage>
</organism>
<keyword evidence="6" id="KW-0472">Membrane</keyword>
<comment type="function">
    <text evidence="6">Part of a membrane-bound complex that couples electron transfer with translocation of ions across the membrane.</text>
</comment>
<comment type="subunit">
    <text evidence="6">The complex is composed of six subunits: RnfA, RnfB, RnfC, RnfD, RnfE and RnfG.</text>
</comment>
<dbReference type="GO" id="GO:0010181">
    <property type="term" value="F:FMN binding"/>
    <property type="evidence" value="ECO:0007669"/>
    <property type="project" value="InterPro"/>
</dbReference>
<dbReference type="GO" id="GO:0009055">
    <property type="term" value="F:electron transfer activity"/>
    <property type="evidence" value="ECO:0007669"/>
    <property type="project" value="InterPro"/>
</dbReference>
<dbReference type="AlphaFoldDB" id="A0A975GRL4"/>
<evidence type="ECO:0000256" key="5">
    <source>
        <dbReference type="ARBA" id="ARBA00022982"/>
    </source>
</evidence>
<evidence type="ECO:0000256" key="2">
    <source>
        <dbReference type="ARBA" id="ARBA00022553"/>
    </source>
</evidence>
<dbReference type="HAMAP" id="MF_00479">
    <property type="entry name" value="RsxG_RnfG"/>
    <property type="match status" value="1"/>
</dbReference>
<proteinExistence type="inferred from homology"/>
<dbReference type="PIRSF" id="PIRSF006091">
    <property type="entry name" value="E_trnsport_RnfG"/>
    <property type="match status" value="1"/>
</dbReference>
<feature type="domain" description="FMN-binding" evidence="7">
    <location>
        <begin position="93"/>
        <end position="181"/>
    </location>
</feature>
<feature type="modified residue" description="FMN phosphoryl threonine" evidence="6">
    <location>
        <position position="164"/>
    </location>
</feature>
<evidence type="ECO:0000256" key="6">
    <source>
        <dbReference type="HAMAP-Rule" id="MF_00479"/>
    </source>
</evidence>
<accession>A0A975GRL4</accession>
<evidence type="ECO:0000256" key="3">
    <source>
        <dbReference type="ARBA" id="ARBA00022630"/>
    </source>
</evidence>
<evidence type="ECO:0000256" key="4">
    <source>
        <dbReference type="ARBA" id="ARBA00022643"/>
    </source>
</evidence>
<dbReference type="RefSeq" id="WP_207679062.1">
    <property type="nucleotide sequence ID" value="NZ_CP061800.1"/>
</dbReference>
<name>A0A975GRL4_9BACT</name>
<keyword evidence="3 6" id="KW-0285">Flavoprotein</keyword>
<dbReference type="PANTHER" id="PTHR36118:SF1">
    <property type="entry name" value="ION-TRANSLOCATING OXIDOREDUCTASE COMPLEX SUBUNIT G"/>
    <property type="match status" value="1"/>
</dbReference>
<dbReference type="EC" id="7.-.-.-" evidence="6"/>
<keyword evidence="1 6" id="KW-0813">Transport</keyword>
<dbReference type="Pfam" id="PF04205">
    <property type="entry name" value="FMN_bind"/>
    <property type="match status" value="1"/>
</dbReference>
<dbReference type="Proteomes" id="UP000663722">
    <property type="component" value="Chromosome"/>
</dbReference>
<dbReference type="GO" id="GO:0005886">
    <property type="term" value="C:plasma membrane"/>
    <property type="evidence" value="ECO:0007669"/>
    <property type="project" value="UniProtKB-SubCell"/>
</dbReference>
<dbReference type="NCBIfam" id="NF045876">
    <property type="entry name" value="RnfG_DVU2794"/>
    <property type="match status" value="1"/>
</dbReference>
<dbReference type="EMBL" id="CP061800">
    <property type="protein sequence ID" value="QTA91181.1"/>
    <property type="molecule type" value="Genomic_DNA"/>
</dbReference>
<protein>
    <recommendedName>
        <fullName evidence="6">Ion-translocating oxidoreductase complex subunit G</fullName>
        <ecNumber evidence="6">7.-.-.-</ecNumber>
    </recommendedName>
    <alternativeName>
        <fullName evidence="6">Rnf electron transport complex subunit G</fullName>
    </alternativeName>
</protein>
<evidence type="ECO:0000313" key="9">
    <source>
        <dbReference type="Proteomes" id="UP000663722"/>
    </source>
</evidence>
<sequence>MREMIRMVLVLTILSAFSGGLLAAIRDNTKEKIENQQLQFVKGPAINAIFEGASNNPIADRFKLTDGEIERSFFVGVFDGEARSVALESYGKGYGGDVGLMVGINLKDDTIIGVGVTTHAETPGMGAKAKSDPDFAAQFKGVSVKEPIKVTNDGGAIGAISGATITSRAVCSAATDVADVYKRLKPQLEEKLKAFNK</sequence>
<keyword evidence="6" id="KW-1003">Cell membrane</keyword>
<comment type="similarity">
    <text evidence="6">Belongs to the RnfG family.</text>
</comment>
<comment type="cofactor">
    <cofactor evidence="6">
        <name>FMN</name>
        <dbReference type="ChEBI" id="CHEBI:58210"/>
    </cofactor>
</comment>
<dbReference type="NCBIfam" id="TIGR01947">
    <property type="entry name" value="rnfG"/>
    <property type="match status" value="1"/>
</dbReference>
<dbReference type="InterPro" id="IPR010209">
    <property type="entry name" value="Ion_transpt_RnfG/RsxG"/>
</dbReference>
<keyword evidence="2 6" id="KW-0597">Phosphoprotein</keyword>
<dbReference type="SMART" id="SM00900">
    <property type="entry name" value="FMN_bind"/>
    <property type="match status" value="1"/>
</dbReference>
<keyword evidence="6" id="KW-0812">Transmembrane</keyword>
<evidence type="ECO:0000256" key="1">
    <source>
        <dbReference type="ARBA" id="ARBA00022448"/>
    </source>
</evidence>
<dbReference type="KEGG" id="dmm:dnm_072460"/>
<dbReference type="PANTHER" id="PTHR36118">
    <property type="entry name" value="ION-TRANSLOCATING OXIDOREDUCTASE COMPLEX SUBUNIT G"/>
    <property type="match status" value="1"/>
</dbReference>
<keyword evidence="5 6" id="KW-0249">Electron transport</keyword>